<name>A0A811UHT4_CERCA</name>
<accession>A0A811UHT4</accession>
<sequence>MRRAKRARQHWRQRPDVGRPVETRFQAKALLHSAAELHLCLVVADCNDLQEFREDLVIVERVEAHHCT</sequence>
<gene>
    <name evidence="1" type="ORF">CCAP1982_LOCUS6994</name>
</gene>
<comment type="caution">
    <text evidence="1">The sequence shown here is derived from an EMBL/GenBank/DDBJ whole genome shotgun (WGS) entry which is preliminary data.</text>
</comment>
<dbReference type="EMBL" id="CAJHJT010000012">
    <property type="protein sequence ID" value="CAD6998394.1"/>
    <property type="molecule type" value="Genomic_DNA"/>
</dbReference>
<evidence type="ECO:0000313" key="2">
    <source>
        <dbReference type="Proteomes" id="UP000606786"/>
    </source>
</evidence>
<organism evidence="1 2">
    <name type="scientific">Ceratitis capitata</name>
    <name type="common">Mediterranean fruit fly</name>
    <name type="synonym">Tephritis capitata</name>
    <dbReference type="NCBI Taxonomy" id="7213"/>
    <lineage>
        <taxon>Eukaryota</taxon>
        <taxon>Metazoa</taxon>
        <taxon>Ecdysozoa</taxon>
        <taxon>Arthropoda</taxon>
        <taxon>Hexapoda</taxon>
        <taxon>Insecta</taxon>
        <taxon>Pterygota</taxon>
        <taxon>Neoptera</taxon>
        <taxon>Endopterygota</taxon>
        <taxon>Diptera</taxon>
        <taxon>Brachycera</taxon>
        <taxon>Muscomorpha</taxon>
        <taxon>Tephritoidea</taxon>
        <taxon>Tephritidae</taxon>
        <taxon>Ceratitis</taxon>
        <taxon>Ceratitis</taxon>
    </lineage>
</organism>
<keyword evidence="2" id="KW-1185">Reference proteome</keyword>
<reference evidence="1" key="1">
    <citation type="submission" date="2020-11" db="EMBL/GenBank/DDBJ databases">
        <authorList>
            <person name="Whitehead M."/>
        </authorList>
    </citation>
    <scope>NUCLEOTIDE SEQUENCE</scope>
    <source>
        <strain evidence="1">EGII</strain>
    </source>
</reference>
<dbReference type="Proteomes" id="UP000606786">
    <property type="component" value="Unassembled WGS sequence"/>
</dbReference>
<dbReference type="AlphaFoldDB" id="A0A811UHT4"/>
<proteinExistence type="predicted"/>
<protein>
    <submittedName>
        <fullName evidence="1">(Mediterranean fruit fly) hypothetical protein</fullName>
    </submittedName>
</protein>
<evidence type="ECO:0000313" key="1">
    <source>
        <dbReference type="EMBL" id="CAD6998394.1"/>
    </source>
</evidence>